<dbReference type="Pfam" id="PF14384">
    <property type="entry name" value="BrnA_antitoxin"/>
    <property type="match status" value="1"/>
</dbReference>
<accession>A0ABR9DAK8</accession>
<evidence type="ECO:0000313" key="1">
    <source>
        <dbReference type="EMBL" id="MBD9360132.1"/>
    </source>
</evidence>
<dbReference type="EMBL" id="JACXST010000001">
    <property type="protein sequence ID" value="MBD9360132.1"/>
    <property type="molecule type" value="Genomic_DNA"/>
</dbReference>
<gene>
    <name evidence="1" type="ORF">EBB_06225</name>
</gene>
<evidence type="ECO:0000313" key="2">
    <source>
        <dbReference type="Proteomes" id="UP000641152"/>
    </source>
</evidence>
<protein>
    <submittedName>
        <fullName evidence="1">BrnA antitoxin family protein</fullName>
    </submittedName>
</protein>
<comment type="caution">
    <text evidence="1">The sequence shown here is derived from an EMBL/GenBank/DDBJ whole genome shotgun (WGS) entry which is preliminary data.</text>
</comment>
<dbReference type="InterPro" id="IPR025528">
    <property type="entry name" value="BrnA_antitoxin"/>
</dbReference>
<sequence>MAEPLPLTDADGEVRELTETDFKQMRPVGEVFAELFGAEPAAEMLRPKGGRPRKDSPKVFTGIRLDVEVLEAFRATGKGWQTRMNDALKEWLKDHSPA</sequence>
<reference evidence="1 2" key="1">
    <citation type="submission" date="2020-09" db="EMBL/GenBank/DDBJ databases">
        <title>Methylomonas albis sp. nov. and Methylomonas fluvii sp. nov.: Two cold-adapted methanotrophs from the River Elbe and an amended description of Methylovulum psychrotolerans strain Eb1.</title>
        <authorList>
            <person name="Bussmann I.K."/>
            <person name="Klings K.-W."/>
            <person name="Warnstedt J."/>
            <person name="Hoppert M."/>
            <person name="Saborowski A."/>
            <person name="Horn F."/>
            <person name="Liebner S."/>
        </authorList>
    </citation>
    <scope>NUCLEOTIDE SEQUENCE [LARGE SCALE GENOMIC DNA]</scope>
    <source>
        <strain evidence="1 2">EbB</strain>
    </source>
</reference>
<organism evidence="1 2">
    <name type="scientific">Methylomonas fluvii</name>
    <dbReference type="NCBI Taxonomy" id="1854564"/>
    <lineage>
        <taxon>Bacteria</taxon>
        <taxon>Pseudomonadati</taxon>
        <taxon>Pseudomonadota</taxon>
        <taxon>Gammaproteobacteria</taxon>
        <taxon>Methylococcales</taxon>
        <taxon>Methylococcaceae</taxon>
        <taxon>Methylomonas</taxon>
    </lineage>
</organism>
<name>A0ABR9DAK8_9GAMM</name>
<dbReference type="Proteomes" id="UP000641152">
    <property type="component" value="Unassembled WGS sequence"/>
</dbReference>
<proteinExistence type="predicted"/>
<dbReference type="RefSeq" id="WP_192392922.1">
    <property type="nucleotide sequence ID" value="NZ_CAJHIU010000001.1"/>
</dbReference>
<keyword evidence="2" id="KW-1185">Reference proteome</keyword>